<organism evidence="2">
    <name type="scientific">marine metagenome</name>
    <dbReference type="NCBI Taxonomy" id="408172"/>
    <lineage>
        <taxon>unclassified sequences</taxon>
        <taxon>metagenomes</taxon>
        <taxon>ecological metagenomes</taxon>
    </lineage>
</organism>
<dbReference type="AlphaFoldDB" id="A0A383CNY3"/>
<protein>
    <recommendedName>
        <fullName evidence="1">Methyltransferase type 11 domain-containing protein</fullName>
    </recommendedName>
</protein>
<dbReference type="Gene3D" id="3.40.50.150">
    <property type="entry name" value="Vaccinia Virus protein VP39"/>
    <property type="match status" value="1"/>
</dbReference>
<evidence type="ECO:0000259" key="1">
    <source>
        <dbReference type="Pfam" id="PF08241"/>
    </source>
</evidence>
<evidence type="ECO:0000313" key="2">
    <source>
        <dbReference type="EMBL" id="SVE33841.1"/>
    </source>
</evidence>
<dbReference type="SUPFAM" id="SSF53335">
    <property type="entry name" value="S-adenosyl-L-methionine-dependent methyltransferases"/>
    <property type="match status" value="1"/>
</dbReference>
<gene>
    <name evidence="2" type="ORF">METZ01_LOCUS486695</name>
</gene>
<dbReference type="GO" id="GO:0008757">
    <property type="term" value="F:S-adenosylmethionine-dependent methyltransferase activity"/>
    <property type="evidence" value="ECO:0007669"/>
    <property type="project" value="InterPro"/>
</dbReference>
<proteinExistence type="predicted"/>
<dbReference type="Pfam" id="PF08241">
    <property type="entry name" value="Methyltransf_11"/>
    <property type="match status" value="1"/>
</dbReference>
<dbReference type="InterPro" id="IPR013216">
    <property type="entry name" value="Methyltransf_11"/>
</dbReference>
<feature type="non-terminal residue" evidence="2">
    <location>
        <position position="230"/>
    </location>
</feature>
<name>A0A383CNY3_9ZZZZ</name>
<dbReference type="CDD" id="cd02440">
    <property type="entry name" value="AdoMet_MTases"/>
    <property type="match status" value="1"/>
</dbReference>
<dbReference type="InterPro" id="IPR029063">
    <property type="entry name" value="SAM-dependent_MTases_sf"/>
</dbReference>
<reference evidence="2" key="1">
    <citation type="submission" date="2018-05" db="EMBL/GenBank/DDBJ databases">
        <authorList>
            <person name="Lanie J.A."/>
            <person name="Ng W.-L."/>
            <person name="Kazmierczak K.M."/>
            <person name="Andrzejewski T.M."/>
            <person name="Davidsen T.M."/>
            <person name="Wayne K.J."/>
            <person name="Tettelin H."/>
            <person name="Glass J.I."/>
            <person name="Rusch D."/>
            <person name="Podicherti R."/>
            <person name="Tsui H.-C.T."/>
            <person name="Winkler M.E."/>
        </authorList>
    </citation>
    <scope>NUCLEOTIDE SEQUENCE</scope>
</reference>
<feature type="domain" description="Methyltransferase type 11" evidence="1">
    <location>
        <begin position="134"/>
        <end position="194"/>
    </location>
</feature>
<accession>A0A383CNY3</accession>
<sequence length="230" mass="26557">MIPGGFQKYKKLTFKKFIQKTLTLFVQEQWAGLGHYIVTEASNILSERLIFQGSRILSCSLCRFSAPAFIHLSNSLGITWNSACPECNSRSRHRGLIFLYREYLQEKQAKKILQFAPEPVLENEIRKYKQHQYFTTDYHMSGVDFPGEDIQNLSFADSSFDLVFSNHVLEHVPDDKQAVAETARILKNGGVAIITLPGDWRRKLTRSFGHLNYNGHYREYGLDVIDLFRT</sequence>
<dbReference type="EMBL" id="UINC01210397">
    <property type="protein sequence ID" value="SVE33841.1"/>
    <property type="molecule type" value="Genomic_DNA"/>
</dbReference>